<evidence type="ECO:0000313" key="4">
    <source>
        <dbReference type="EMBL" id="MFC3809918.1"/>
    </source>
</evidence>
<evidence type="ECO:0000256" key="2">
    <source>
        <dbReference type="SAM" id="Phobius"/>
    </source>
</evidence>
<dbReference type="Pfam" id="PF05036">
    <property type="entry name" value="SPOR"/>
    <property type="match status" value="1"/>
</dbReference>
<dbReference type="RefSeq" id="WP_379835566.1">
    <property type="nucleotide sequence ID" value="NZ_JBHRYQ010000001.1"/>
</dbReference>
<dbReference type="EMBL" id="JBHRYQ010000001">
    <property type="protein sequence ID" value="MFC3809918.1"/>
    <property type="molecule type" value="Genomic_DNA"/>
</dbReference>
<keyword evidence="2" id="KW-0472">Membrane</keyword>
<evidence type="ECO:0000313" key="5">
    <source>
        <dbReference type="Proteomes" id="UP001595616"/>
    </source>
</evidence>
<dbReference type="InterPro" id="IPR036680">
    <property type="entry name" value="SPOR-like_sf"/>
</dbReference>
<dbReference type="Proteomes" id="UP001595616">
    <property type="component" value="Unassembled WGS sequence"/>
</dbReference>
<feature type="region of interest" description="Disordered" evidence="1">
    <location>
        <begin position="242"/>
        <end position="261"/>
    </location>
</feature>
<accession>A0ABV7YUM1</accession>
<keyword evidence="5" id="KW-1185">Reference proteome</keyword>
<dbReference type="SUPFAM" id="SSF110997">
    <property type="entry name" value="Sporulation related repeat"/>
    <property type="match status" value="1"/>
</dbReference>
<feature type="domain" description="SPOR" evidence="3">
    <location>
        <begin position="290"/>
        <end position="352"/>
    </location>
</feature>
<dbReference type="InterPro" id="IPR007730">
    <property type="entry name" value="SPOR-like_dom"/>
</dbReference>
<proteinExistence type="predicted"/>
<reference evidence="5" key="1">
    <citation type="journal article" date="2019" name="Int. J. Syst. Evol. Microbiol.">
        <title>The Global Catalogue of Microorganisms (GCM) 10K type strain sequencing project: providing services to taxonomists for standard genome sequencing and annotation.</title>
        <authorList>
            <consortium name="The Broad Institute Genomics Platform"/>
            <consortium name="The Broad Institute Genome Sequencing Center for Infectious Disease"/>
            <person name="Wu L."/>
            <person name="Ma J."/>
        </authorList>
    </citation>
    <scope>NUCLEOTIDE SEQUENCE [LARGE SCALE GENOMIC DNA]</scope>
    <source>
        <strain evidence="5">CECT 7956</strain>
    </source>
</reference>
<feature type="transmembrane region" description="Helical" evidence="2">
    <location>
        <begin position="180"/>
        <end position="199"/>
    </location>
</feature>
<name>A0ABV7YUM1_9BACT</name>
<comment type="caution">
    <text evidence="4">The sequence shown here is derived from an EMBL/GenBank/DDBJ whole genome shotgun (WGS) entry which is preliminary data.</text>
</comment>
<organism evidence="4 5">
    <name type="scientific">Lacihabitans lacunae</name>
    <dbReference type="NCBI Taxonomy" id="1028214"/>
    <lineage>
        <taxon>Bacteria</taxon>
        <taxon>Pseudomonadati</taxon>
        <taxon>Bacteroidota</taxon>
        <taxon>Cytophagia</taxon>
        <taxon>Cytophagales</taxon>
        <taxon>Leadbetterellaceae</taxon>
        <taxon>Lacihabitans</taxon>
    </lineage>
</organism>
<dbReference type="Gene3D" id="3.30.70.1070">
    <property type="entry name" value="Sporulation related repeat"/>
    <property type="match status" value="1"/>
</dbReference>
<evidence type="ECO:0000256" key="1">
    <source>
        <dbReference type="SAM" id="MobiDB-lite"/>
    </source>
</evidence>
<keyword evidence="2" id="KW-0812">Transmembrane</keyword>
<keyword evidence="2" id="KW-1133">Transmembrane helix</keyword>
<gene>
    <name evidence="4" type="ORF">ACFOOI_04585</name>
</gene>
<evidence type="ECO:0000259" key="3">
    <source>
        <dbReference type="Pfam" id="PF05036"/>
    </source>
</evidence>
<sequence>MINLKNEISQIIYSVDFIVLPGLGAFQTNYSMPHFGKNGDIVEATKSIEFIGLFKKDIDGKLFKLLSQKLGHPIELIHLEYKELFKEVKEALIVQKKYDWDGLGLFFNKNDQELQFFEEKRRPKTVEPFKPQVIEASKLAYTTTFVGNDEEVIEPEIEEDFKSQYSKIQYSNKRGLFKTILYLSPVLILSAALYYLIFLNSATSDNQSSDVFAEIDSLNQVQLDMDILPETEKPEVVTKAQDYTPSKAQSIPEPKVESQAEPLKEIKPEVKAPKKEAAPVEKYSDNIKNAQYLVKIGVFKNKENVDNLTSFLTENGMPAKVEITKGKYKVYLNAKSESQAIEYMDKIEALTGVRPDFEK</sequence>
<protein>
    <submittedName>
        <fullName evidence="4">SPOR domain-containing protein</fullName>
    </submittedName>
</protein>